<keyword evidence="12" id="KW-0472">Membrane</keyword>
<evidence type="ECO:0000256" key="8">
    <source>
        <dbReference type="ARBA" id="ARBA00022723"/>
    </source>
</evidence>
<comment type="pathway">
    <text evidence="4">Polyol metabolism; myo-inositol biosynthesis; myo-inositol from D-glucose 6-phosphate: step 2/2.</text>
</comment>
<proteinExistence type="inferred from homology"/>
<evidence type="ECO:0000256" key="9">
    <source>
        <dbReference type="ARBA" id="ARBA00022801"/>
    </source>
</evidence>
<dbReference type="GO" id="GO:0008254">
    <property type="term" value="F:3'-nucleotidase activity"/>
    <property type="evidence" value="ECO:0007669"/>
    <property type="project" value="TreeGrafter"/>
</dbReference>
<evidence type="ECO:0000256" key="2">
    <source>
        <dbReference type="ARBA" id="ARBA00001946"/>
    </source>
</evidence>
<dbReference type="PANTHER" id="PTHR43028:SF4">
    <property type="entry name" value="INOSITOL MONOPHOSPHATASE 3"/>
    <property type="match status" value="1"/>
</dbReference>
<dbReference type="PANTHER" id="PTHR43028">
    <property type="entry name" value="3'(2'),5'-BISPHOSPHATE NUCLEOTIDASE 1"/>
    <property type="match status" value="1"/>
</dbReference>
<gene>
    <name evidence="15" type="ORF">GBAR_LOCUS21651</name>
</gene>
<evidence type="ECO:0000313" key="15">
    <source>
        <dbReference type="EMBL" id="CAI8038849.1"/>
    </source>
</evidence>
<keyword evidence="9" id="KW-0378">Hydrolase</keyword>
<evidence type="ECO:0000256" key="3">
    <source>
        <dbReference type="ARBA" id="ARBA00004167"/>
    </source>
</evidence>
<dbReference type="AlphaFoldDB" id="A0AA35T043"/>
<dbReference type="InterPro" id="IPR050725">
    <property type="entry name" value="CysQ/Inositol_MonoPase"/>
</dbReference>
<dbReference type="Gene3D" id="3.30.540.10">
    <property type="entry name" value="Fructose-1,6-Bisphosphatase, subunit A, domain 1"/>
    <property type="match status" value="1"/>
</dbReference>
<evidence type="ECO:0000256" key="10">
    <source>
        <dbReference type="ARBA" id="ARBA00022842"/>
    </source>
</evidence>
<name>A0AA35T043_GEOBA</name>
<comment type="catalytic activity">
    <reaction evidence="1">
        <text>a myo-inositol phosphate + H2O = myo-inositol + phosphate</text>
        <dbReference type="Rhea" id="RHEA:24056"/>
        <dbReference type="ChEBI" id="CHEBI:15377"/>
        <dbReference type="ChEBI" id="CHEBI:17268"/>
        <dbReference type="ChEBI" id="CHEBI:43474"/>
        <dbReference type="ChEBI" id="CHEBI:84139"/>
        <dbReference type="EC" id="3.1.3.25"/>
    </reaction>
</comment>
<feature type="binding site" evidence="14">
    <location>
        <position position="119"/>
    </location>
    <ligand>
        <name>Mg(2+)</name>
        <dbReference type="ChEBI" id="CHEBI:18420"/>
        <label>1</label>
        <note>catalytic</note>
    </ligand>
</feature>
<evidence type="ECO:0000256" key="1">
    <source>
        <dbReference type="ARBA" id="ARBA00001033"/>
    </source>
</evidence>
<reference evidence="15" key="1">
    <citation type="submission" date="2023-03" db="EMBL/GenBank/DDBJ databases">
        <authorList>
            <person name="Steffen K."/>
            <person name="Cardenas P."/>
        </authorList>
    </citation>
    <scope>NUCLEOTIDE SEQUENCE</scope>
</reference>
<keyword evidence="7" id="KW-0812">Transmembrane</keyword>
<dbReference type="FunFam" id="3.30.540.10:FF:000012">
    <property type="entry name" value="Blast:Putative inositol monophosphatase 3"/>
    <property type="match status" value="1"/>
</dbReference>
<dbReference type="InterPro" id="IPR000760">
    <property type="entry name" value="Inositol_monophosphatase-like"/>
</dbReference>
<feature type="binding site" evidence="14">
    <location>
        <position position="159"/>
    </location>
    <ligand>
        <name>Mg(2+)</name>
        <dbReference type="ChEBI" id="CHEBI:18420"/>
        <label>1</label>
        <note>catalytic</note>
    </ligand>
</feature>
<dbReference type="GO" id="GO:0046872">
    <property type="term" value="F:metal ion binding"/>
    <property type="evidence" value="ECO:0007669"/>
    <property type="project" value="UniProtKB-KW"/>
</dbReference>
<keyword evidence="16" id="KW-1185">Reference proteome</keyword>
<evidence type="ECO:0000256" key="11">
    <source>
        <dbReference type="ARBA" id="ARBA00022989"/>
    </source>
</evidence>
<feature type="binding site" evidence="14">
    <location>
        <position position="162"/>
    </location>
    <ligand>
        <name>Mg(2+)</name>
        <dbReference type="ChEBI" id="CHEBI:18420"/>
        <label>1</label>
        <note>catalytic</note>
    </ligand>
</feature>
<keyword evidence="8 14" id="KW-0479">Metal-binding</keyword>
<evidence type="ECO:0000256" key="12">
    <source>
        <dbReference type="ARBA" id="ARBA00023136"/>
    </source>
</evidence>
<accession>A0AA35T043</accession>
<evidence type="ECO:0000256" key="14">
    <source>
        <dbReference type="PIRSR" id="PIRSR600760-2"/>
    </source>
</evidence>
<keyword evidence="11" id="KW-1133">Transmembrane helix</keyword>
<comment type="subcellular location">
    <subcellularLocation>
        <location evidence="3">Membrane</location>
        <topology evidence="3">Single-pass membrane protein</topology>
    </subcellularLocation>
</comment>
<evidence type="ECO:0000256" key="4">
    <source>
        <dbReference type="ARBA" id="ARBA00005152"/>
    </source>
</evidence>
<dbReference type="EMBL" id="CASHTH010003015">
    <property type="protein sequence ID" value="CAI8038849.1"/>
    <property type="molecule type" value="Genomic_DNA"/>
</dbReference>
<dbReference type="GO" id="GO:0012505">
    <property type="term" value="C:endomembrane system"/>
    <property type="evidence" value="ECO:0007669"/>
    <property type="project" value="TreeGrafter"/>
</dbReference>
<dbReference type="SUPFAM" id="SSF56655">
    <property type="entry name" value="Carbohydrate phosphatase"/>
    <property type="match status" value="1"/>
</dbReference>
<evidence type="ECO:0000256" key="5">
    <source>
        <dbReference type="ARBA" id="ARBA00009759"/>
    </source>
</evidence>
<comment type="caution">
    <text evidence="15">The sequence shown here is derived from an EMBL/GenBank/DDBJ whole genome shotgun (WGS) entry which is preliminary data.</text>
</comment>
<protein>
    <recommendedName>
        <fullName evidence="6">inositol-phosphate phosphatase</fullName>
        <ecNumber evidence="6">3.1.3.25</ecNumber>
    </recommendedName>
    <alternativeName>
        <fullName evidence="13">Myo-inositol monophosphatase A3</fullName>
    </alternativeName>
</protein>
<comment type="cofactor">
    <cofactor evidence="2 14">
        <name>Mg(2+)</name>
        <dbReference type="ChEBI" id="CHEBI:18420"/>
    </cofactor>
</comment>
<dbReference type="GO" id="GO:0005737">
    <property type="term" value="C:cytoplasm"/>
    <property type="evidence" value="ECO:0007669"/>
    <property type="project" value="UniProtKB-ARBA"/>
</dbReference>
<evidence type="ECO:0000256" key="6">
    <source>
        <dbReference type="ARBA" id="ARBA00013106"/>
    </source>
</evidence>
<evidence type="ECO:0000256" key="7">
    <source>
        <dbReference type="ARBA" id="ARBA00022692"/>
    </source>
</evidence>
<feature type="binding site" evidence="14">
    <location>
        <position position="161"/>
    </location>
    <ligand>
        <name>Mg(2+)</name>
        <dbReference type="ChEBI" id="CHEBI:18420"/>
        <label>1</label>
        <note>catalytic</note>
    </ligand>
</feature>
<organism evidence="15 16">
    <name type="scientific">Geodia barretti</name>
    <name type="common">Barrett's horny sponge</name>
    <dbReference type="NCBI Taxonomy" id="519541"/>
    <lineage>
        <taxon>Eukaryota</taxon>
        <taxon>Metazoa</taxon>
        <taxon>Porifera</taxon>
        <taxon>Demospongiae</taxon>
        <taxon>Heteroscleromorpha</taxon>
        <taxon>Tetractinellida</taxon>
        <taxon>Astrophorina</taxon>
        <taxon>Geodiidae</taxon>
        <taxon>Geodia</taxon>
    </lineage>
</organism>
<dbReference type="Pfam" id="PF00459">
    <property type="entry name" value="Inositol_P"/>
    <property type="match status" value="1"/>
</dbReference>
<evidence type="ECO:0000313" key="16">
    <source>
        <dbReference type="Proteomes" id="UP001174909"/>
    </source>
</evidence>
<sequence>MAKQTSLRFNNRVGLVVLLAVALLVLLFLLSRGRGGPNRYVDETIKISELLAAAVQLAEAGGDKIVEIRKMDDKQIGQLTKGLTKEGRDEYVTLGDQLSHEVISSGFRRLWPRLQFRSEENDHAVGVSRVKVDLVDPEILSIVRRDEAVAMDQVAVWIDPLDATQEYTEGVKDPELLKYVTVMICVAVEGKPIAGVIHEPYTEDPRTGIAGVTKWAWVGHGCPKTLQRDIVSEREPTRRIGEEPLMLHGHERAITQIRYKLKGISCSRCQRQQTDSLVFQYGERLGTFNGHMEQYGA</sequence>
<dbReference type="EC" id="3.1.3.25" evidence="6"/>
<dbReference type="GO" id="GO:0052834">
    <property type="term" value="F:inositol monophosphate phosphatase activity"/>
    <property type="evidence" value="ECO:0007669"/>
    <property type="project" value="UniProtKB-EC"/>
</dbReference>
<evidence type="ECO:0000256" key="13">
    <source>
        <dbReference type="ARBA" id="ARBA00042119"/>
    </source>
</evidence>
<dbReference type="Proteomes" id="UP001174909">
    <property type="component" value="Unassembled WGS sequence"/>
</dbReference>
<keyword evidence="10 14" id="KW-0460">Magnesium</keyword>
<dbReference type="GO" id="GO:0016020">
    <property type="term" value="C:membrane"/>
    <property type="evidence" value="ECO:0007669"/>
    <property type="project" value="UniProtKB-SubCell"/>
</dbReference>
<comment type="similarity">
    <text evidence="5">Belongs to the inositol monophosphatase superfamily.</text>
</comment>